<keyword evidence="4 7" id="KW-0812">Transmembrane</keyword>
<dbReference type="Pfam" id="PF07690">
    <property type="entry name" value="MFS_1"/>
    <property type="match status" value="1"/>
</dbReference>
<feature type="transmembrane region" description="Helical" evidence="7">
    <location>
        <begin position="408"/>
        <end position="431"/>
    </location>
</feature>
<dbReference type="GO" id="GO:0022857">
    <property type="term" value="F:transmembrane transporter activity"/>
    <property type="evidence" value="ECO:0007669"/>
    <property type="project" value="InterPro"/>
</dbReference>
<dbReference type="HOGENOM" id="CLU_000960_2_5_0"/>
<dbReference type="AlphaFoldDB" id="B9L0U9"/>
<dbReference type="InterPro" id="IPR004638">
    <property type="entry name" value="EmrB-like"/>
</dbReference>
<accession>B9L0U9</accession>
<feature type="transmembrane region" description="Helical" evidence="7">
    <location>
        <begin position="61"/>
        <end position="80"/>
    </location>
</feature>
<dbReference type="GO" id="GO:0005886">
    <property type="term" value="C:plasma membrane"/>
    <property type="evidence" value="ECO:0007669"/>
    <property type="project" value="UniProtKB-SubCell"/>
</dbReference>
<protein>
    <submittedName>
        <fullName evidence="9">Putative drug transport protein</fullName>
    </submittedName>
</protein>
<sequence>MSMETQTVRETTAMERAQTERSRLALILPGLLLGMLLAALDQTIVGTAMPRVIAELQGLEHYAWVFTAYMLTSTVTVPLYGKLSDLYGRRTFFLFGMIVFLIGSALSGMAQSMTQLIFFRALQGIGGGALFPIAIAIVGDLFPPAERGKWQGLFAAVFGFSAIIGPSLGGWITDNWGWRWVFYVNMPVGALALLTTGLTMPKLASGRQHRIDYLGAALLVSGVTPLLLAFSWAGTEYPWSSPPIIGLFGASALFLVLFVAAELRAPEPILDLRLFGNRIFTPTLLAAFLIAIGMFGTILYLPLFVQAVLGRTATNSGAVLTPMMLGFVFSSIVGGQILSRTGRYKILAIGTVAVAVIGMFLLSRMDVTTTSTTVVRNMIILGLGIGTTMSLFTIIVQNAFPAQRLGEVTSALTFFRSIGGTVGAAILGTVMTNRFQHELTTRIPDTIRASIPAQQLDAIKNPQVFMSPEAMQQMQQQAAAFGPRGQEMLQLLLTAVRQSLASAIDTVFFVGMLILIGAFLLTFFIPEIPLRRRSPGGAPLAH</sequence>
<feature type="transmembrane region" description="Helical" evidence="7">
    <location>
        <begin position="344"/>
        <end position="362"/>
    </location>
</feature>
<name>B9L0U9_THERP</name>
<evidence type="ECO:0000256" key="6">
    <source>
        <dbReference type="ARBA" id="ARBA00023136"/>
    </source>
</evidence>
<dbReference type="CDD" id="cd17502">
    <property type="entry name" value="MFS_Azr1_MDR_like"/>
    <property type="match status" value="1"/>
</dbReference>
<dbReference type="Proteomes" id="UP000000447">
    <property type="component" value="Chromosome"/>
</dbReference>
<feature type="transmembrane region" description="Helical" evidence="7">
    <location>
        <begin position="374"/>
        <end position="396"/>
    </location>
</feature>
<feature type="transmembrane region" description="Helical" evidence="7">
    <location>
        <begin position="284"/>
        <end position="305"/>
    </location>
</feature>
<feature type="transmembrane region" description="Helical" evidence="7">
    <location>
        <begin position="180"/>
        <end position="199"/>
    </location>
</feature>
<feature type="transmembrane region" description="Helical" evidence="7">
    <location>
        <begin position="24"/>
        <end position="49"/>
    </location>
</feature>
<keyword evidence="6 7" id="KW-0472">Membrane</keyword>
<feature type="transmembrane region" description="Helical" evidence="7">
    <location>
        <begin position="117"/>
        <end position="138"/>
    </location>
</feature>
<feature type="transmembrane region" description="Helical" evidence="7">
    <location>
        <begin position="150"/>
        <end position="168"/>
    </location>
</feature>
<dbReference type="PROSITE" id="PS50850">
    <property type="entry name" value="MFS"/>
    <property type="match status" value="1"/>
</dbReference>
<evidence type="ECO:0000313" key="10">
    <source>
        <dbReference type="Proteomes" id="UP000000447"/>
    </source>
</evidence>
<comment type="subcellular location">
    <subcellularLocation>
        <location evidence="1">Cell membrane</location>
        <topology evidence="1">Multi-pass membrane protein</topology>
    </subcellularLocation>
</comment>
<gene>
    <name evidence="9" type="ordered locus">trd_1170</name>
</gene>
<dbReference type="PANTHER" id="PTHR23501:SF197">
    <property type="entry name" value="COMD"/>
    <property type="match status" value="1"/>
</dbReference>
<evidence type="ECO:0000256" key="1">
    <source>
        <dbReference type="ARBA" id="ARBA00004651"/>
    </source>
</evidence>
<organism evidence="9 10">
    <name type="scientific">Thermomicrobium roseum (strain ATCC 27502 / DSM 5159 / P-2)</name>
    <dbReference type="NCBI Taxonomy" id="309801"/>
    <lineage>
        <taxon>Bacteria</taxon>
        <taxon>Pseudomonadati</taxon>
        <taxon>Thermomicrobiota</taxon>
        <taxon>Thermomicrobia</taxon>
        <taxon>Thermomicrobiales</taxon>
        <taxon>Thermomicrobiaceae</taxon>
        <taxon>Thermomicrobium</taxon>
    </lineage>
</organism>
<feature type="domain" description="Major facilitator superfamily (MFS) profile" evidence="8">
    <location>
        <begin position="27"/>
        <end position="529"/>
    </location>
</feature>
<dbReference type="Gene3D" id="1.20.1720.10">
    <property type="entry name" value="Multidrug resistance protein D"/>
    <property type="match status" value="1"/>
</dbReference>
<feature type="transmembrane region" description="Helical" evidence="7">
    <location>
        <begin position="317"/>
        <end position="337"/>
    </location>
</feature>
<dbReference type="eggNOG" id="COG2814">
    <property type="taxonomic scope" value="Bacteria"/>
</dbReference>
<evidence type="ECO:0000256" key="3">
    <source>
        <dbReference type="ARBA" id="ARBA00022475"/>
    </source>
</evidence>
<evidence type="ECO:0000256" key="5">
    <source>
        <dbReference type="ARBA" id="ARBA00022989"/>
    </source>
</evidence>
<dbReference type="InterPro" id="IPR036259">
    <property type="entry name" value="MFS_trans_sf"/>
</dbReference>
<keyword evidence="10" id="KW-1185">Reference proteome</keyword>
<dbReference type="KEGG" id="tro:trd_1170"/>
<reference evidence="9 10" key="1">
    <citation type="journal article" date="2009" name="PLoS ONE">
        <title>Complete genome sequence of the aerobic CO-oxidizing thermophile Thermomicrobium roseum.</title>
        <authorList>
            <person name="Wu D."/>
            <person name="Raymond J."/>
            <person name="Wu M."/>
            <person name="Chatterji S."/>
            <person name="Ren Q."/>
            <person name="Graham J.E."/>
            <person name="Bryant D.A."/>
            <person name="Robb F."/>
            <person name="Colman A."/>
            <person name="Tallon L.J."/>
            <person name="Badger J.H."/>
            <person name="Madupu R."/>
            <person name="Ward N.L."/>
            <person name="Eisen J.A."/>
        </authorList>
    </citation>
    <scope>NUCLEOTIDE SEQUENCE [LARGE SCALE GENOMIC DNA]</scope>
    <source>
        <strain evidence="10">ATCC 27502 / DSM 5159 / P-2</strain>
    </source>
</reference>
<keyword evidence="5 7" id="KW-1133">Transmembrane helix</keyword>
<evidence type="ECO:0000256" key="2">
    <source>
        <dbReference type="ARBA" id="ARBA00022448"/>
    </source>
</evidence>
<dbReference type="Gene3D" id="1.20.1250.20">
    <property type="entry name" value="MFS general substrate transporter like domains"/>
    <property type="match status" value="1"/>
</dbReference>
<dbReference type="STRING" id="309801.trd_1170"/>
<proteinExistence type="predicted"/>
<feature type="transmembrane region" description="Helical" evidence="7">
    <location>
        <begin position="92"/>
        <end position="111"/>
    </location>
</feature>
<dbReference type="EMBL" id="CP001275">
    <property type="protein sequence ID" value="ACM06143.1"/>
    <property type="molecule type" value="Genomic_DNA"/>
</dbReference>
<feature type="transmembrane region" description="Helical" evidence="7">
    <location>
        <begin position="211"/>
        <end position="232"/>
    </location>
</feature>
<evidence type="ECO:0000259" key="8">
    <source>
        <dbReference type="PROSITE" id="PS50850"/>
    </source>
</evidence>
<dbReference type="FunFam" id="1.20.1720.10:FF:000004">
    <property type="entry name" value="EmrB/QacA family drug resistance transporter"/>
    <property type="match status" value="1"/>
</dbReference>
<evidence type="ECO:0000256" key="7">
    <source>
        <dbReference type="SAM" id="Phobius"/>
    </source>
</evidence>
<dbReference type="NCBIfam" id="TIGR00711">
    <property type="entry name" value="efflux_EmrB"/>
    <property type="match status" value="1"/>
</dbReference>
<evidence type="ECO:0000313" key="9">
    <source>
        <dbReference type="EMBL" id="ACM06143.1"/>
    </source>
</evidence>
<feature type="transmembrane region" description="Helical" evidence="7">
    <location>
        <begin position="244"/>
        <end position="263"/>
    </location>
</feature>
<feature type="transmembrane region" description="Helical" evidence="7">
    <location>
        <begin position="506"/>
        <end position="525"/>
    </location>
</feature>
<dbReference type="InterPro" id="IPR020846">
    <property type="entry name" value="MFS_dom"/>
</dbReference>
<dbReference type="SUPFAM" id="SSF103473">
    <property type="entry name" value="MFS general substrate transporter"/>
    <property type="match status" value="1"/>
</dbReference>
<dbReference type="InterPro" id="IPR011701">
    <property type="entry name" value="MFS"/>
</dbReference>
<dbReference type="PANTHER" id="PTHR23501">
    <property type="entry name" value="MAJOR FACILITATOR SUPERFAMILY"/>
    <property type="match status" value="1"/>
</dbReference>
<evidence type="ECO:0000256" key="4">
    <source>
        <dbReference type="ARBA" id="ARBA00022692"/>
    </source>
</evidence>
<keyword evidence="2" id="KW-0813">Transport</keyword>
<keyword evidence="3" id="KW-1003">Cell membrane</keyword>